<keyword evidence="8" id="KW-0809">Transit peptide</keyword>
<evidence type="ECO:0000256" key="11">
    <source>
        <dbReference type="ARBA" id="ARBA00023136"/>
    </source>
</evidence>
<evidence type="ECO:0000259" key="20">
    <source>
        <dbReference type="Pfam" id="PF00755"/>
    </source>
</evidence>
<dbReference type="STRING" id="1280837.A0A316VC33"/>
<comment type="catalytic activity">
    <reaction evidence="14">
        <text>(R)-carnitine + acetyl-CoA = O-acetyl-(R)-carnitine + CoA</text>
        <dbReference type="Rhea" id="RHEA:21136"/>
        <dbReference type="ChEBI" id="CHEBI:16347"/>
        <dbReference type="ChEBI" id="CHEBI:57287"/>
        <dbReference type="ChEBI" id="CHEBI:57288"/>
        <dbReference type="ChEBI" id="CHEBI:57589"/>
        <dbReference type="EC" id="2.3.1.7"/>
    </reaction>
</comment>
<feature type="domain" description="Choline/carnitine acyltransferase" evidence="20">
    <location>
        <begin position="70"/>
        <end position="622"/>
    </location>
</feature>
<keyword evidence="11" id="KW-0472">Membrane</keyword>
<evidence type="ECO:0000313" key="21">
    <source>
        <dbReference type="EMBL" id="PWN35227.1"/>
    </source>
</evidence>
<dbReference type="GO" id="GO:0006631">
    <property type="term" value="P:fatty acid metabolic process"/>
    <property type="evidence" value="ECO:0007669"/>
    <property type="project" value="UniProtKB-KW"/>
</dbReference>
<dbReference type="SUPFAM" id="SSF52777">
    <property type="entry name" value="CoA-dependent acyltransferases"/>
    <property type="match status" value="2"/>
</dbReference>
<dbReference type="InterPro" id="IPR023213">
    <property type="entry name" value="CAT-like_dom_sf"/>
</dbReference>
<feature type="compositionally biased region" description="Low complexity" evidence="19">
    <location>
        <begin position="15"/>
        <end position="29"/>
    </location>
</feature>
<organism evidence="21 22">
    <name type="scientific">Meira miltonrushii</name>
    <dbReference type="NCBI Taxonomy" id="1280837"/>
    <lineage>
        <taxon>Eukaryota</taxon>
        <taxon>Fungi</taxon>
        <taxon>Dikarya</taxon>
        <taxon>Basidiomycota</taxon>
        <taxon>Ustilaginomycotina</taxon>
        <taxon>Exobasidiomycetes</taxon>
        <taxon>Exobasidiales</taxon>
        <taxon>Brachybasidiaceae</taxon>
        <taxon>Meira</taxon>
    </lineage>
</organism>
<keyword evidence="13 21" id="KW-0012">Acyltransferase</keyword>
<evidence type="ECO:0000256" key="8">
    <source>
        <dbReference type="ARBA" id="ARBA00022946"/>
    </source>
</evidence>
<keyword evidence="7" id="KW-0276">Fatty acid metabolism</keyword>
<keyword evidence="5 21" id="KW-0808">Transferase</keyword>
<dbReference type="GO" id="GO:0005777">
    <property type="term" value="C:peroxisome"/>
    <property type="evidence" value="ECO:0007669"/>
    <property type="project" value="UniProtKB-SubCell"/>
</dbReference>
<dbReference type="InterPro" id="IPR039551">
    <property type="entry name" value="Cho/carn_acyl_trans"/>
</dbReference>
<keyword evidence="22" id="KW-1185">Reference proteome</keyword>
<keyword evidence="4" id="KW-0813">Transport</keyword>
<evidence type="ECO:0000256" key="13">
    <source>
        <dbReference type="ARBA" id="ARBA00023315"/>
    </source>
</evidence>
<comment type="function">
    <text evidence="15">Carnitine acetylase is specific for short chain fatty acids. Carnitine acetylase seems to affect the flux through the pyruvate dehydrogenase complex. It may be involved as well in the transport of acetyl-CoA into mitochondria.</text>
</comment>
<protein>
    <recommendedName>
        <fullName evidence="17">Carnitine O-acetyltransferase, mitochondrial</fullName>
        <ecNumber evidence="16">2.3.1.7</ecNumber>
    </recommendedName>
</protein>
<evidence type="ECO:0000256" key="4">
    <source>
        <dbReference type="ARBA" id="ARBA00022448"/>
    </source>
</evidence>
<evidence type="ECO:0000256" key="15">
    <source>
        <dbReference type="ARBA" id="ARBA00053195"/>
    </source>
</evidence>
<evidence type="ECO:0000256" key="3">
    <source>
        <dbReference type="ARBA" id="ARBA00005232"/>
    </source>
</evidence>
<dbReference type="PROSITE" id="PS00439">
    <property type="entry name" value="ACYLTRANSF_C_1"/>
    <property type="match status" value="1"/>
</dbReference>
<name>A0A316VC33_9BASI</name>
<dbReference type="PANTHER" id="PTHR22589:SF103">
    <property type="entry name" value="CARNITINE O-ACETYL-TRANSFERASE, ISOFORM A-RELATED"/>
    <property type="match status" value="1"/>
</dbReference>
<dbReference type="Gene3D" id="3.30.559.10">
    <property type="entry name" value="Chloramphenicol acetyltransferase-like domain"/>
    <property type="match status" value="1"/>
</dbReference>
<comment type="subcellular location">
    <subcellularLocation>
        <location evidence="2">Mitochondrion inner membrane</location>
        <topology evidence="2">Peripheral membrane protein</topology>
        <orientation evidence="2">Matrix side</orientation>
    </subcellularLocation>
    <subcellularLocation>
        <location evidence="1">Peroxisome</location>
    </subcellularLocation>
</comment>
<evidence type="ECO:0000256" key="14">
    <source>
        <dbReference type="ARBA" id="ARBA00052702"/>
    </source>
</evidence>
<evidence type="ECO:0000256" key="12">
    <source>
        <dbReference type="ARBA" id="ARBA00023140"/>
    </source>
</evidence>
<evidence type="ECO:0000256" key="17">
    <source>
        <dbReference type="ARBA" id="ARBA00073438"/>
    </source>
</evidence>
<comment type="similarity">
    <text evidence="3">Belongs to the carnitine/choline acetyltransferase family.</text>
</comment>
<dbReference type="InParanoid" id="A0A316VC33"/>
<dbReference type="Gene3D" id="3.30.559.70">
    <property type="entry name" value="Choline/Carnitine o-acyltransferase, domain 2"/>
    <property type="match status" value="1"/>
</dbReference>
<evidence type="ECO:0000313" key="22">
    <source>
        <dbReference type="Proteomes" id="UP000245771"/>
    </source>
</evidence>
<dbReference type="EC" id="2.3.1.7" evidence="16"/>
<evidence type="ECO:0000256" key="1">
    <source>
        <dbReference type="ARBA" id="ARBA00004275"/>
    </source>
</evidence>
<gene>
    <name evidence="21" type="ORF">FA14DRAFT_160464</name>
</gene>
<dbReference type="InterPro" id="IPR042231">
    <property type="entry name" value="Cho/carn_acyl_trans_2"/>
</dbReference>
<evidence type="ECO:0000256" key="16">
    <source>
        <dbReference type="ARBA" id="ARBA00066910"/>
    </source>
</evidence>
<evidence type="ECO:0000256" key="6">
    <source>
        <dbReference type="ARBA" id="ARBA00022792"/>
    </source>
</evidence>
<keyword evidence="9" id="KW-0443">Lipid metabolism</keyword>
<evidence type="ECO:0000256" key="10">
    <source>
        <dbReference type="ARBA" id="ARBA00023128"/>
    </source>
</evidence>
<evidence type="ECO:0000256" key="9">
    <source>
        <dbReference type="ARBA" id="ARBA00023098"/>
    </source>
</evidence>
<dbReference type="Proteomes" id="UP000245771">
    <property type="component" value="Unassembled WGS sequence"/>
</dbReference>
<dbReference type="GO" id="GO:0004092">
    <property type="term" value="F:carnitine O-acetyltransferase activity"/>
    <property type="evidence" value="ECO:0007669"/>
    <property type="project" value="UniProtKB-EC"/>
</dbReference>
<dbReference type="FunFam" id="3.30.559.70:FF:000007">
    <property type="entry name" value="Carnitine O-acetyltransferase, mitochondrial"/>
    <property type="match status" value="1"/>
</dbReference>
<dbReference type="GeneID" id="37020470"/>
<feature type="active site" description="Proton acceptor" evidence="18">
    <location>
        <position position="369"/>
    </location>
</feature>
<accession>A0A316VC33</accession>
<keyword evidence="6" id="KW-0999">Mitochondrion inner membrane</keyword>
<keyword evidence="10" id="KW-0496">Mitochondrion</keyword>
<dbReference type="EMBL" id="KZ819603">
    <property type="protein sequence ID" value="PWN35227.1"/>
    <property type="molecule type" value="Genomic_DNA"/>
</dbReference>
<dbReference type="GO" id="GO:0005743">
    <property type="term" value="C:mitochondrial inner membrane"/>
    <property type="evidence" value="ECO:0007669"/>
    <property type="project" value="UniProtKB-SubCell"/>
</dbReference>
<evidence type="ECO:0000256" key="5">
    <source>
        <dbReference type="ARBA" id="ARBA00022679"/>
    </source>
</evidence>
<dbReference type="RefSeq" id="XP_025355529.1">
    <property type="nucleotide sequence ID" value="XM_025498689.1"/>
</dbReference>
<evidence type="ECO:0000256" key="18">
    <source>
        <dbReference type="PIRSR" id="PIRSR600542-1"/>
    </source>
</evidence>
<dbReference type="Pfam" id="PF00755">
    <property type="entry name" value="Carn_acyltransf"/>
    <property type="match status" value="1"/>
</dbReference>
<sequence length="656" mass="73408">MQYLLRRVPGQARHQIGATSQSSTTTGRSGIQIGLQQQLQQQKRNMILRASTTANGTGPLWAGQNSLPSLPVPPLEETIPKYLRTTLPHQDASSKAVTEKAVESALKGKDAALFKQLQERLVARSKDPESDGNWLAAWWNDAAYMGYRDPVVPFVSYFYIHKDDLARRTYATRAASQLKAILRFRDLVESEQLAPEKIKTGPLCSGSYPWMFNSVRIPEIPLDQAKKYPSAENNHVVVLHNGRYFEFEVRHNGEELSAKEIEAQLEKIVTSSPEPSAFPVGALTSQNRDAWTHGREALLKVAGAGAEQNKATLQRIESSIIVICLDDLKPHTTEERAWEYWWGDGKNRFYDKQQLIVSQNGKTGFMGEHSTMDGTPTLRMNDFVLSGIAANKIDFGTSSRTDLPAPKELTFVLDQNVEGLVTKAIQDFEALKSEHDLAVLEFTAYGKEAIKKFKCSPDAWAQMVLQLAYFRLMGKVAPTYESAQTRKFKWGRTETIRSCSPESKAFCEAMESNDVSDEERFEKFQAACKQHLNYAKAAADGHGVDRHLFGLKKLLKEGEELPDLYKDPMFGESGTWRMSTSNVTSESFDAWGFGEVVPDGFGCAYAIKGESLTFSFTSRKLGASHLRHYVQQSALDLRDMHVRLANKQSGEGKPKL</sequence>
<evidence type="ECO:0000256" key="2">
    <source>
        <dbReference type="ARBA" id="ARBA00004443"/>
    </source>
</evidence>
<evidence type="ECO:0000256" key="7">
    <source>
        <dbReference type="ARBA" id="ARBA00022832"/>
    </source>
</evidence>
<dbReference type="PANTHER" id="PTHR22589">
    <property type="entry name" value="CARNITINE O-ACYLTRANSFERASE"/>
    <property type="match status" value="1"/>
</dbReference>
<proteinExistence type="inferred from homology"/>
<dbReference type="GO" id="GO:0009437">
    <property type="term" value="P:carnitine metabolic process"/>
    <property type="evidence" value="ECO:0007669"/>
    <property type="project" value="TreeGrafter"/>
</dbReference>
<feature type="region of interest" description="Disordered" evidence="19">
    <location>
        <begin position="9"/>
        <end position="29"/>
    </location>
</feature>
<dbReference type="InterPro" id="IPR000542">
    <property type="entry name" value="Carn_acyl_trans"/>
</dbReference>
<dbReference type="OrthoDB" id="240216at2759"/>
<keyword evidence="12" id="KW-0576">Peroxisome</keyword>
<reference evidence="21 22" key="1">
    <citation type="journal article" date="2018" name="Mol. Biol. Evol.">
        <title>Broad Genomic Sampling Reveals a Smut Pathogenic Ancestry of the Fungal Clade Ustilaginomycotina.</title>
        <authorList>
            <person name="Kijpornyongpan T."/>
            <person name="Mondo S.J."/>
            <person name="Barry K."/>
            <person name="Sandor L."/>
            <person name="Lee J."/>
            <person name="Lipzen A."/>
            <person name="Pangilinan J."/>
            <person name="LaButti K."/>
            <person name="Hainaut M."/>
            <person name="Henrissat B."/>
            <person name="Grigoriev I.V."/>
            <person name="Spatafora J.W."/>
            <person name="Aime M.C."/>
        </authorList>
    </citation>
    <scope>NUCLEOTIDE SEQUENCE [LARGE SCALE GENOMIC DNA]</scope>
    <source>
        <strain evidence="21 22">MCA 3882</strain>
    </source>
</reference>
<evidence type="ECO:0000256" key="19">
    <source>
        <dbReference type="SAM" id="MobiDB-lite"/>
    </source>
</evidence>
<dbReference type="AlphaFoldDB" id="A0A316VC33"/>